<dbReference type="EMBL" id="MU001997">
    <property type="protein sequence ID" value="KAF2791870.1"/>
    <property type="molecule type" value="Genomic_DNA"/>
</dbReference>
<evidence type="ECO:0000313" key="2">
    <source>
        <dbReference type="EMBL" id="KAF2791870.1"/>
    </source>
</evidence>
<feature type="compositionally biased region" description="Basic residues" evidence="1">
    <location>
        <begin position="1"/>
        <end position="10"/>
    </location>
</feature>
<dbReference type="AlphaFoldDB" id="A0A6A6X5T6"/>
<proteinExistence type="predicted"/>
<dbReference type="Proteomes" id="UP000799757">
    <property type="component" value="Unassembled WGS sequence"/>
</dbReference>
<gene>
    <name evidence="2" type="ORF">K505DRAFT_388422</name>
</gene>
<evidence type="ECO:0000256" key="1">
    <source>
        <dbReference type="SAM" id="MobiDB-lite"/>
    </source>
</evidence>
<feature type="compositionally biased region" description="Low complexity" evidence="1">
    <location>
        <begin position="59"/>
        <end position="83"/>
    </location>
</feature>
<feature type="compositionally biased region" description="Basic and acidic residues" evidence="1">
    <location>
        <begin position="11"/>
        <end position="24"/>
    </location>
</feature>
<feature type="non-terminal residue" evidence="2">
    <location>
        <position position="523"/>
    </location>
</feature>
<evidence type="ECO:0000313" key="3">
    <source>
        <dbReference type="Proteomes" id="UP000799757"/>
    </source>
</evidence>
<accession>A0A6A6X5T6</accession>
<sequence>MKGKRPPSRGRHPDQPPAKEPRLDIDDDDNRNYNNKALQKDTPRAKRETTLAHIPPSTPASVHTTAVASVSAPVARRSSARTPVDSSSGFSGIAITQDCPRNQAPIPNPPRTISTLVLRPTSGSVQPLASPAQALAPPAFRVPQTPAAPRQRLPKERRECNHTCRDKQACKYKDCCVFGVVYKPDGPPKGKKAAEVAKQYHKLGMEPSSDATKRFEPSYIPRCPCGRGYYGGRVYYGGLRYPVQFTFQQAPAILPAPKIQQTPAIQQARANQQASAFQQARAIQQERAIQPAPVPQLPVDPILREPISTLLSIVRSQNTRAALATTMTSIGMHIKQLVQPTSPLDPRPRKPLDIEEVMGRVQRDIETYTTKVMKDIIKTWTETGAAQLHVDRLVGQGNQQRDEKCAHDVKSLNAGWQSLEHDWRVREKEMMTNLEHTELTSVNLREEFDVMAAGLRQGEQMYTEMKDRYDRILGDFEEAKEWLNVLSDCDTENDVAHAKAILQDIRGPVHWIDRNGPKGLKVE</sequence>
<feature type="compositionally biased region" description="Basic and acidic residues" evidence="1">
    <location>
        <begin position="38"/>
        <end position="50"/>
    </location>
</feature>
<name>A0A6A6X5T6_9PLEO</name>
<protein>
    <submittedName>
        <fullName evidence="2">Uncharacterized protein</fullName>
    </submittedName>
</protein>
<organism evidence="2 3">
    <name type="scientific">Melanomma pulvis-pyrius CBS 109.77</name>
    <dbReference type="NCBI Taxonomy" id="1314802"/>
    <lineage>
        <taxon>Eukaryota</taxon>
        <taxon>Fungi</taxon>
        <taxon>Dikarya</taxon>
        <taxon>Ascomycota</taxon>
        <taxon>Pezizomycotina</taxon>
        <taxon>Dothideomycetes</taxon>
        <taxon>Pleosporomycetidae</taxon>
        <taxon>Pleosporales</taxon>
        <taxon>Melanommataceae</taxon>
        <taxon>Melanomma</taxon>
    </lineage>
</organism>
<feature type="region of interest" description="Disordered" evidence="1">
    <location>
        <begin position="1"/>
        <end position="109"/>
    </location>
</feature>
<reference evidence="2" key="1">
    <citation type="journal article" date="2020" name="Stud. Mycol.">
        <title>101 Dothideomycetes genomes: a test case for predicting lifestyles and emergence of pathogens.</title>
        <authorList>
            <person name="Haridas S."/>
            <person name="Albert R."/>
            <person name="Binder M."/>
            <person name="Bloem J."/>
            <person name="Labutti K."/>
            <person name="Salamov A."/>
            <person name="Andreopoulos B."/>
            <person name="Baker S."/>
            <person name="Barry K."/>
            <person name="Bills G."/>
            <person name="Bluhm B."/>
            <person name="Cannon C."/>
            <person name="Castanera R."/>
            <person name="Culley D."/>
            <person name="Daum C."/>
            <person name="Ezra D."/>
            <person name="Gonzalez J."/>
            <person name="Henrissat B."/>
            <person name="Kuo A."/>
            <person name="Liang C."/>
            <person name="Lipzen A."/>
            <person name="Lutzoni F."/>
            <person name="Magnuson J."/>
            <person name="Mondo S."/>
            <person name="Nolan M."/>
            <person name="Ohm R."/>
            <person name="Pangilinan J."/>
            <person name="Park H.-J."/>
            <person name="Ramirez L."/>
            <person name="Alfaro M."/>
            <person name="Sun H."/>
            <person name="Tritt A."/>
            <person name="Yoshinaga Y."/>
            <person name="Zwiers L.-H."/>
            <person name="Turgeon B."/>
            <person name="Goodwin S."/>
            <person name="Spatafora J."/>
            <person name="Crous P."/>
            <person name="Grigoriev I."/>
        </authorList>
    </citation>
    <scope>NUCLEOTIDE SEQUENCE</scope>
    <source>
        <strain evidence="2">CBS 109.77</strain>
    </source>
</reference>
<keyword evidence="3" id="KW-1185">Reference proteome</keyword>